<keyword evidence="5" id="KW-1185">Reference proteome</keyword>
<dbReference type="GO" id="GO:0004523">
    <property type="term" value="F:RNA-DNA hybrid ribonuclease activity"/>
    <property type="evidence" value="ECO:0007669"/>
    <property type="project" value="InterPro"/>
</dbReference>
<dbReference type="InterPro" id="IPR050092">
    <property type="entry name" value="RNase_H"/>
</dbReference>
<dbReference type="AlphaFoldDB" id="A0AAJ0DK26"/>
<dbReference type="GO" id="GO:0043137">
    <property type="term" value="P:DNA replication, removal of RNA primer"/>
    <property type="evidence" value="ECO:0007669"/>
    <property type="project" value="TreeGrafter"/>
</dbReference>
<feature type="compositionally biased region" description="Polar residues" evidence="2">
    <location>
        <begin position="1"/>
        <end position="16"/>
    </location>
</feature>
<comment type="caution">
    <text evidence="4">The sequence shown here is derived from an EMBL/GenBank/DDBJ whole genome shotgun (WGS) entry which is preliminary data.</text>
</comment>
<reference evidence="4" key="1">
    <citation type="submission" date="2023-04" db="EMBL/GenBank/DDBJ databases">
        <title>Black Yeasts Isolated from many extreme environments.</title>
        <authorList>
            <person name="Coleine C."/>
            <person name="Stajich J.E."/>
            <person name="Selbmann L."/>
        </authorList>
    </citation>
    <scope>NUCLEOTIDE SEQUENCE</scope>
    <source>
        <strain evidence="4">CCFEE 5312</strain>
    </source>
</reference>
<evidence type="ECO:0000256" key="1">
    <source>
        <dbReference type="ARBA" id="ARBA00005300"/>
    </source>
</evidence>
<sequence length="232" mass="25528">MNQAPTAVSGRSTRSRNAPPKVPIDLETPIHYIIQYPRTLAPQTEVQGELTIFCDGSRIPRDASGGAAIAYSIDGKWSGKIITIRRGISDISVAEAAAIYEALKTAVELMPGKYRQLTIYSDSQQALHMIKRTRDLKGRAQSALTLEIFKLEQQLVKQGKEVTHSWVKGHHLSLGNRIADNLAGRASQLSIQRRQARAVGQEVRRRQAEAGEEAARQQHQAPGRSDRGDSGD</sequence>
<dbReference type="SUPFAM" id="SSF53098">
    <property type="entry name" value="Ribonuclease H-like"/>
    <property type="match status" value="1"/>
</dbReference>
<evidence type="ECO:0000313" key="4">
    <source>
        <dbReference type="EMBL" id="KAK3055389.1"/>
    </source>
</evidence>
<dbReference type="Pfam" id="PF00075">
    <property type="entry name" value="RNase_H"/>
    <property type="match status" value="1"/>
</dbReference>
<dbReference type="GO" id="GO:0003676">
    <property type="term" value="F:nucleic acid binding"/>
    <property type="evidence" value="ECO:0007669"/>
    <property type="project" value="InterPro"/>
</dbReference>
<dbReference type="InterPro" id="IPR002156">
    <property type="entry name" value="RNaseH_domain"/>
</dbReference>
<feature type="domain" description="RNase H type-1" evidence="3">
    <location>
        <begin position="46"/>
        <end position="188"/>
    </location>
</feature>
<feature type="region of interest" description="Disordered" evidence="2">
    <location>
        <begin position="1"/>
        <end position="22"/>
    </location>
</feature>
<dbReference type="PANTHER" id="PTHR10642">
    <property type="entry name" value="RIBONUCLEASE H1"/>
    <property type="match status" value="1"/>
</dbReference>
<proteinExistence type="inferred from homology"/>
<dbReference type="InterPro" id="IPR012337">
    <property type="entry name" value="RNaseH-like_sf"/>
</dbReference>
<dbReference type="PANTHER" id="PTHR10642:SF25">
    <property type="entry name" value="RNASE H TYPE-1 DOMAIN-CONTAINING PROTEIN"/>
    <property type="match status" value="1"/>
</dbReference>
<dbReference type="Proteomes" id="UP001271007">
    <property type="component" value="Unassembled WGS sequence"/>
</dbReference>
<gene>
    <name evidence="4" type="ORF">LTR09_003943</name>
</gene>
<feature type="compositionally biased region" description="Basic and acidic residues" evidence="2">
    <location>
        <begin position="202"/>
        <end position="216"/>
    </location>
</feature>
<feature type="region of interest" description="Disordered" evidence="2">
    <location>
        <begin position="193"/>
        <end position="232"/>
    </location>
</feature>
<protein>
    <recommendedName>
        <fullName evidence="3">RNase H type-1 domain-containing protein</fullName>
    </recommendedName>
</protein>
<dbReference type="Gene3D" id="3.30.420.10">
    <property type="entry name" value="Ribonuclease H-like superfamily/Ribonuclease H"/>
    <property type="match status" value="1"/>
</dbReference>
<accession>A0AAJ0DK26</accession>
<organism evidence="4 5">
    <name type="scientific">Extremus antarcticus</name>
    <dbReference type="NCBI Taxonomy" id="702011"/>
    <lineage>
        <taxon>Eukaryota</taxon>
        <taxon>Fungi</taxon>
        <taxon>Dikarya</taxon>
        <taxon>Ascomycota</taxon>
        <taxon>Pezizomycotina</taxon>
        <taxon>Dothideomycetes</taxon>
        <taxon>Dothideomycetidae</taxon>
        <taxon>Mycosphaerellales</taxon>
        <taxon>Extremaceae</taxon>
        <taxon>Extremus</taxon>
    </lineage>
</organism>
<dbReference type="InterPro" id="IPR036397">
    <property type="entry name" value="RNaseH_sf"/>
</dbReference>
<evidence type="ECO:0000256" key="2">
    <source>
        <dbReference type="SAM" id="MobiDB-lite"/>
    </source>
</evidence>
<evidence type="ECO:0000259" key="3">
    <source>
        <dbReference type="PROSITE" id="PS50879"/>
    </source>
</evidence>
<comment type="similarity">
    <text evidence="1">Belongs to the RNase H family.</text>
</comment>
<dbReference type="CDD" id="cd09276">
    <property type="entry name" value="Rnase_HI_RT_non_LTR"/>
    <property type="match status" value="1"/>
</dbReference>
<dbReference type="EMBL" id="JAWDJX010000009">
    <property type="protein sequence ID" value="KAK3055389.1"/>
    <property type="molecule type" value="Genomic_DNA"/>
</dbReference>
<name>A0AAJ0DK26_9PEZI</name>
<dbReference type="PROSITE" id="PS50879">
    <property type="entry name" value="RNASE_H_1"/>
    <property type="match status" value="1"/>
</dbReference>
<evidence type="ECO:0000313" key="5">
    <source>
        <dbReference type="Proteomes" id="UP001271007"/>
    </source>
</evidence>